<dbReference type="Gramene" id="PVH66370">
    <property type="protein sequence ID" value="PVH66370"/>
    <property type="gene ID" value="PAHAL_1G225200"/>
</dbReference>
<protein>
    <submittedName>
        <fullName evidence="1">Uncharacterized protein</fullName>
    </submittedName>
</protein>
<dbReference type="Proteomes" id="UP000243499">
    <property type="component" value="Chromosome 1"/>
</dbReference>
<sequence>MAGDDGCGTPKDFHECVSQDQLREAIKQGQQVMTNTITQAITAAIKDLRLHESIECLDKWISILNDRVVVLETHPPPNEDEDVVYDFHGNIDEAATRDARLRRRLHTNTMGMGGNRNRAPDDPYAKIKFSIPSFSSHYDAEGYLDWEMTVK</sequence>
<name>A0A2T8KW08_9POAL</name>
<dbReference type="AlphaFoldDB" id="A0A2T8KW08"/>
<evidence type="ECO:0000313" key="1">
    <source>
        <dbReference type="EMBL" id="PVH66370.1"/>
    </source>
</evidence>
<organism evidence="1">
    <name type="scientific">Panicum hallii</name>
    <dbReference type="NCBI Taxonomy" id="206008"/>
    <lineage>
        <taxon>Eukaryota</taxon>
        <taxon>Viridiplantae</taxon>
        <taxon>Streptophyta</taxon>
        <taxon>Embryophyta</taxon>
        <taxon>Tracheophyta</taxon>
        <taxon>Spermatophyta</taxon>
        <taxon>Magnoliopsida</taxon>
        <taxon>Liliopsida</taxon>
        <taxon>Poales</taxon>
        <taxon>Poaceae</taxon>
        <taxon>PACMAD clade</taxon>
        <taxon>Panicoideae</taxon>
        <taxon>Panicodae</taxon>
        <taxon>Paniceae</taxon>
        <taxon>Panicinae</taxon>
        <taxon>Panicum</taxon>
        <taxon>Panicum sect. Panicum</taxon>
    </lineage>
</organism>
<dbReference type="EMBL" id="CM008046">
    <property type="protein sequence ID" value="PVH66370.1"/>
    <property type="molecule type" value="Genomic_DNA"/>
</dbReference>
<reference evidence="1" key="1">
    <citation type="submission" date="2018-04" db="EMBL/GenBank/DDBJ databases">
        <title>WGS assembly of Panicum hallii.</title>
        <authorList>
            <person name="Lovell J."/>
            <person name="Jenkins J."/>
            <person name="Lowry D."/>
            <person name="Mamidi S."/>
            <person name="Sreedasyam A."/>
            <person name="Weng X."/>
            <person name="Barry K."/>
            <person name="Bonette J."/>
            <person name="Campitelli B."/>
            <person name="Daum C."/>
            <person name="Gordon S."/>
            <person name="Gould B."/>
            <person name="Lipzen A."/>
            <person name="Macqueen A."/>
            <person name="Palacio-Mejia J."/>
            <person name="Plott C."/>
            <person name="Shakirov E."/>
            <person name="Shu S."/>
            <person name="Yoshinaga Y."/>
            <person name="Zane M."/>
            <person name="Rokhsar D."/>
            <person name="Grimwood J."/>
            <person name="Schmutz J."/>
            <person name="Juenger T."/>
        </authorList>
    </citation>
    <scope>NUCLEOTIDE SEQUENCE [LARGE SCALE GENOMIC DNA]</scope>
    <source>
        <strain evidence="1">FIL2</strain>
    </source>
</reference>
<accession>A0A2T8KW08</accession>
<proteinExistence type="predicted"/>
<gene>
    <name evidence="1" type="ORF">PAHAL_1G225200</name>
</gene>